<proteinExistence type="predicted"/>
<keyword evidence="3" id="KW-0238">DNA-binding</keyword>
<gene>
    <name evidence="6" type="ORF">EI16_09025</name>
</gene>
<accession>A0A066ZSB8</accession>
<evidence type="ECO:0000256" key="4">
    <source>
        <dbReference type="ARBA" id="ARBA00023163"/>
    </source>
</evidence>
<evidence type="ECO:0000256" key="3">
    <source>
        <dbReference type="ARBA" id="ARBA00023125"/>
    </source>
</evidence>
<reference evidence="6 7" key="1">
    <citation type="submission" date="2014-04" db="EMBL/GenBank/DDBJ databases">
        <title>Draft genome sequence of Hydrogenovibrio marinus MH-110, a model organism for aerobic H2 metabolism.</title>
        <authorList>
            <person name="Cha H.J."/>
            <person name="Jo B.H."/>
            <person name="Hwang B.H."/>
        </authorList>
    </citation>
    <scope>NUCLEOTIDE SEQUENCE [LARGE SCALE GENOMIC DNA]</scope>
    <source>
        <strain evidence="6 7">MH-110</strain>
    </source>
</reference>
<organism evidence="6 7">
    <name type="scientific">Hydrogenovibrio marinus</name>
    <dbReference type="NCBI Taxonomy" id="28885"/>
    <lineage>
        <taxon>Bacteria</taxon>
        <taxon>Pseudomonadati</taxon>
        <taxon>Pseudomonadota</taxon>
        <taxon>Gammaproteobacteria</taxon>
        <taxon>Thiotrichales</taxon>
        <taxon>Piscirickettsiaceae</taxon>
        <taxon>Hydrogenovibrio</taxon>
    </lineage>
</organism>
<sequence length="113" mass="13166">MEDYSQFFKALSEPMRLRILFLLLNREDLCVCDFVAVMQAGQSLISRHLAYLKNAGWVKSHREGTWMHYQLEASYLPSSYLETLKEQLANVESCQQDLLALEAYEKKGRQCNL</sequence>
<dbReference type="AlphaFoldDB" id="A0A066ZSB8"/>
<dbReference type="InterPro" id="IPR051081">
    <property type="entry name" value="HTH_MetalResp_TranReg"/>
</dbReference>
<dbReference type="NCBIfam" id="NF033788">
    <property type="entry name" value="HTH_metalloreg"/>
    <property type="match status" value="1"/>
</dbReference>
<feature type="domain" description="HTH arsR-type" evidence="5">
    <location>
        <begin position="1"/>
        <end position="91"/>
    </location>
</feature>
<dbReference type="SMART" id="SM00418">
    <property type="entry name" value="HTH_ARSR"/>
    <property type="match status" value="1"/>
</dbReference>
<evidence type="ECO:0000256" key="2">
    <source>
        <dbReference type="ARBA" id="ARBA00023015"/>
    </source>
</evidence>
<name>A0A066ZSB8_HYDMR</name>
<dbReference type="GO" id="GO:0003700">
    <property type="term" value="F:DNA-binding transcription factor activity"/>
    <property type="evidence" value="ECO:0007669"/>
    <property type="project" value="InterPro"/>
</dbReference>
<dbReference type="PROSITE" id="PS50987">
    <property type="entry name" value="HTH_ARSR_2"/>
    <property type="match status" value="1"/>
</dbReference>
<dbReference type="CDD" id="cd00090">
    <property type="entry name" value="HTH_ARSR"/>
    <property type="match status" value="1"/>
</dbReference>
<dbReference type="SUPFAM" id="SSF46785">
    <property type="entry name" value="Winged helix' DNA-binding domain"/>
    <property type="match status" value="1"/>
</dbReference>
<keyword evidence="7" id="KW-1185">Reference proteome</keyword>
<dbReference type="GO" id="GO:0046685">
    <property type="term" value="P:response to arsenic-containing substance"/>
    <property type="evidence" value="ECO:0007669"/>
    <property type="project" value="UniProtKB-KW"/>
</dbReference>
<comment type="caution">
    <text evidence="6">The sequence shown here is derived from an EMBL/GenBank/DDBJ whole genome shotgun (WGS) entry which is preliminary data.</text>
</comment>
<dbReference type="InterPro" id="IPR036390">
    <property type="entry name" value="WH_DNA-bd_sf"/>
</dbReference>
<keyword evidence="2" id="KW-0805">Transcription regulation</keyword>
<protein>
    <submittedName>
        <fullName evidence="6">ArsR family transcriptional regulator</fullName>
    </submittedName>
</protein>
<dbReference type="EMBL" id="JMIU01000001">
    <property type="protein sequence ID" value="KDN96402.1"/>
    <property type="molecule type" value="Genomic_DNA"/>
</dbReference>
<dbReference type="PRINTS" id="PR00778">
    <property type="entry name" value="HTHARSR"/>
</dbReference>
<dbReference type="Pfam" id="PF01022">
    <property type="entry name" value="HTH_5"/>
    <property type="match status" value="1"/>
</dbReference>
<keyword evidence="4" id="KW-0804">Transcription</keyword>
<evidence type="ECO:0000313" key="7">
    <source>
        <dbReference type="Proteomes" id="UP000027341"/>
    </source>
</evidence>
<evidence type="ECO:0000313" key="6">
    <source>
        <dbReference type="EMBL" id="KDN96402.1"/>
    </source>
</evidence>
<dbReference type="PANTHER" id="PTHR33154">
    <property type="entry name" value="TRANSCRIPTIONAL REGULATOR, ARSR FAMILY"/>
    <property type="match status" value="1"/>
</dbReference>
<dbReference type="GO" id="GO:0003677">
    <property type="term" value="F:DNA binding"/>
    <property type="evidence" value="ECO:0007669"/>
    <property type="project" value="UniProtKB-KW"/>
</dbReference>
<dbReference type="Proteomes" id="UP000027341">
    <property type="component" value="Unassembled WGS sequence"/>
</dbReference>
<dbReference type="PANTHER" id="PTHR33154:SF18">
    <property type="entry name" value="ARSENICAL RESISTANCE OPERON REPRESSOR"/>
    <property type="match status" value="1"/>
</dbReference>
<evidence type="ECO:0000256" key="1">
    <source>
        <dbReference type="ARBA" id="ARBA00022849"/>
    </source>
</evidence>
<dbReference type="InterPro" id="IPR036388">
    <property type="entry name" value="WH-like_DNA-bd_sf"/>
</dbReference>
<keyword evidence="1" id="KW-0059">Arsenical resistance</keyword>
<dbReference type="InterPro" id="IPR001845">
    <property type="entry name" value="HTH_ArsR_DNA-bd_dom"/>
</dbReference>
<evidence type="ECO:0000259" key="5">
    <source>
        <dbReference type="PROSITE" id="PS50987"/>
    </source>
</evidence>
<dbReference type="Gene3D" id="1.10.10.10">
    <property type="entry name" value="Winged helix-like DNA-binding domain superfamily/Winged helix DNA-binding domain"/>
    <property type="match status" value="1"/>
</dbReference>
<dbReference type="STRING" id="28885.EI16_09025"/>
<dbReference type="InterPro" id="IPR011991">
    <property type="entry name" value="ArsR-like_HTH"/>
</dbReference>